<dbReference type="InterPro" id="IPR046357">
    <property type="entry name" value="PPIase_dom_sf"/>
</dbReference>
<evidence type="ECO:0000256" key="6">
    <source>
        <dbReference type="ARBA" id="ARBA00023186"/>
    </source>
</evidence>
<evidence type="ECO:0000313" key="13">
    <source>
        <dbReference type="Proteomes" id="UP000000639"/>
    </source>
</evidence>
<name>A1SVW8_PSYIN</name>
<evidence type="ECO:0000256" key="2">
    <source>
        <dbReference type="ARBA" id="ARBA00004496"/>
    </source>
</evidence>
<dbReference type="PANTHER" id="PTHR47861">
    <property type="entry name" value="FKBP-TYPE PEPTIDYL-PROLYL CIS-TRANS ISOMERASE SLYD"/>
    <property type="match status" value="1"/>
</dbReference>
<keyword evidence="6" id="KW-0143">Chaperone</keyword>
<dbReference type="PANTHER" id="PTHR47861:SF3">
    <property type="entry name" value="FKBP-TYPE PEPTIDYL-PROLYL CIS-TRANS ISOMERASE SLYD"/>
    <property type="match status" value="1"/>
</dbReference>
<comment type="function">
    <text evidence="8">Also involved in hydrogenase metallocenter assembly, probably by participating in the nickel insertion step. This function in hydrogenase biosynthesis requires chaperone activity and the presence of the metal-binding domain, but not PPIase activity.</text>
</comment>
<sequence length="159" mass="17632">MLINKNSVVEFHYTLRDTDKELENSYGGEPLIYLHGFKGLFETLENALVGKTVGDKLEVTLTPEQSYGQRREGALQRIPIKHLQGAKVWKPGMTAVVESNQGREQVTIVKVGRFNADCDLNHPLAGKTLTFAIEVVALREATEEEITHGHVHNKGGCGH</sequence>
<evidence type="ECO:0000313" key="12">
    <source>
        <dbReference type="EMBL" id="ABM03633.1"/>
    </source>
</evidence>
<evidence type="ECO:0000256" key="9">
    <source>
        <dbReference type="PROSITE-ProRule" id="PRU00277"/>
    </source>
</evidence>
<dbReference type="Gene3D" id="3.10.50.40">
    <property type="match status" value="1"/>
</dbReference>
<dbReference type="GO" id="GO:0003755">
    <property type="term" value="F:peptidyl-prolyl cis-trans isomerase activity"/>
    <property type="evidence" value="ECO:0007669"/>
    <property type="project" value="UniProtKB-UniRule"/>
</dbReference>
<dbReference type="PROSITE" id="PS50059">
    <property type="entry name" value="FKBP_PPIASE"/>
    <property type="match status" value="1"/>
</dbReference>
<evidence type="ECO:0000256" key="7">
    <source>
        <dbReference type="ARBA" id="ARBA00023235"/>
    </source>
</evidence>
<dbReference type="KEGG" id="pin:Ping_1856"/>
<dbReference type="OrthoDB" id="9808891at2"/>
<evidence type="ECO:0000256" key="4">
    <source>
        <dbReference type="ARBA" id="ARBA00022490"/>
    </source>
</evidence>
<dbReference type="EMBL" id="CP000510">
    <property type="protein sequence ID" value="ABM03633.1"/>
    <property type="molecule type" value="Genomic_DNA"/>
</dbReference>
<evidence type="ECO:0000256" key="5">
    <source>
        <dbReference type="ARBA" id="ARBA00023110"/>
    </source>
</evidence>
<keyword evidence="5 9" id="KW-0697">Rotamase</keyword>
<dbReference type="RefSeq" id="WP_011770193.1">
    <property type="nucleotide sequence ID" value="NC_008709.1"/>
</dbReference>
<keyword evidence="4" id="KW-0963">Cytoplasm</keyword>
<feature type="domain" description="PPIase FKBP-type" evidence="11">
    <location>
        <begin position="6"/>
        <end position="79"/>
    </location>
</feature>
<dbReference type="AlphaFoldDB" id="A1SVW8"/>
<gene>
    <name evidence="12" type="ordered locus">Ping_1856</name>
</gene>
<dbReference type="InterPro" id="IPR001179">
    <property type="entry name" value="PPIase_FKBP_dom"/>
</dbReference>
<keyword evidence="7 9" id="KW-0413">Isomerase</keyword>
<dbReference type="eggNOG" id="COG1047">
    <property type="taxonomic scope" value="Bacteria"/>
</dbReference>
<evidence type="ECO:0000256" key="8">
    <source>
        <dbReference type="ARBA" id="ARBA00037071"/>
    </source>
</evidence>
<reference evidence="12 13" key="1">
    <citation type="submission" date="2007-01" db="EMBL/GenBank/DDBJ databases">
        <title>Complete sequence of Psychromonas ingrahamii 37.</title>
        <authorList>
            <consortium name="US DOE Joint Genome Institute"/>
            <person name="Copeland A."/>
            <person name="Lucas S."/>
            <person name="Lapidus A."/>
            <person name="Barry K."/>
            <person name="Detter J.C."/>
            <person name="Glavina del Rio T."/>
            <person name="Hammon N."/>
            <person name="Israni S."/>
            <person name="Dalin E."/>
            <person name="Tice H."/>
            <person name="Pitluck S."/>
            <person name="Thompson L.S."/>
            <person name="Brettin T."/>
            <person name="Bruce D."/>
            <person name="Han C."/>
            <person name="Tapia R."/>
            <person name="Schmutz J."/>
            <person name="Larimer F."/>
            <person name="Land M."/>
            <person name="Hauser L."/>
            <person name="Kyrpides N."/>
            <person name="Ivanova N."/>
            <person name="Staley J."/>
            <person name="Richardson P."/>
        </authorList>
    </citation>
    <scope>NUCLEOTIDE SEQUENCE [LARGE SCALE GENOMIC DNA]</scope>
    <source>
        <strain evidence="12 13">37</strain>
    </source>
</reference>
<dbReference type="Pfam" id="PF00254">
    <property type="entry name" value="FKBP_C"/>
    <property type="match status" value="1"/>
</dbReference>
<evidence type="ECO:0000256" key="1">
    <source>
        <dbReference type="ARBA" id="ARBA00000971"/>
    </source>
</evidence>
<comment type="catalytic activity">
    <reaction evidence="1 9 10">
        <text>[protein]-peptidylproline (omega=180) = [protein]-peptidylproline (omega=0)</text>
        <dbReference type="Rhea" id="RHEA:16237"/>
        <dbReference type="Rhea" id="RHEA-COMP:10747"/>
        <dbReference type="Rhea" id="RHEA-COMP:10748"/>
        <dbReference type="ChEBI" id="CHEBI:83833"/>
        <dbReference type="ChEBI" id="CHEBI:83834"/>
        <dbReference type="EC" id="5.2.1.8"/>
    </reaction>
</comment>
<proteinExistence type="inferred from homology"/>
<dbReference type="Proteomes" id="UP000000639">
    <property type="component" value="Chromosome"/>
</dbReference>
<dbReference type="HOGENOM" id="CLU_098197_1_0_6"/>
<dbReference type="EC" id="5.2.1.8" evidence="10"/>
<comment type="subcellular location">
    <subcellularLocation>
        <location evidence="2">Cytoplasm</location>
    </subcellularLocation>
</comment>
<evidence type="ECO:0000256" key="10">
    <source>
        <dbReference type="RuleBase" id="RU003915"/>
    </source>
</evidence>
<keyword evidence="13" id="KW-1185">Reference proteome</keyword>
<dbReference type="GO" id="GO:0042026">
    <property type="term" value="P:protein refolding"/>
    <property type="evidence" value="ECO:0007669"/>
    <property type="project" value="UniProtKB-ARBA"/>
</dbReference>
<accession>A1SVW8</accession>
<evidence type="ECO:0000256" key="3">
    <source>
        <dbReference type="ARBA" id="ARBA00006577"/>
    </source>
</evidence>
<evidence type="ECO:0000259" key="11">
    <source>
        <dbReference type="PROSITE" id="PS50059"/>
    </source>
</evidence>
<protein>
    <recommendedName>
        <fullName evidence="10">Peptidyl-prolyl cis-trans isomerase</fullName>
        <ecNumber evidence="10">5.2.1.8</ecNumber>
    </recommendedName>
</protein>
<comment type="similarity">
    <text evidence="3 10">Belongs to the FKBP-type PPIase family.</text>
</comment>
<dbReference type="SUPFAM" id="SSF54534">
    <property type="entry name" value="FKBP-like"/>
    <property type="match status" value="1"/>
</dbReference>
<dbReference type="GO" id="GO:0005737">
    <property type="term" value="C:cytoplasm"/>
    <property type="evidence" value="ECO:0007669"/>
    <property type="project" value="UniProtKB-SubCell"/>
</dbReference>
<organism evidence="12 13">
    <name type="scientific">Psychromonas ingrahamii (strain DSM 17664 / CCUG 51855 / 37)</name>
    <dbReference type="NCBI Taxonomy" id="357804"/>
    <lineage>
        <taxon>Bacteria</taxon>
        <taxon>Pseudomonadati</taxon>
        <taxon>Pseudomonadota</taxon>
        <taxon>Gammaproteobacteria</taxon>
        <taxon>Alteromonadales</taxon>
        <taxon>Psychromonadaceae</taxon>
        <taxon>Psychromonas</taxon>
    </lineage>
</organism>
<dbReference type="STRING" id="357804.Ping_1856"/>